<keyword evidence="5" id="KW-1185">Reference proteome</keyword>
<name>A0A7J7J916_BUGNE</name>
<proteinExistence type="predicted"/>
<reference evidence="4" key="1">
    <citation type="submission" date="2020-06" db="EMBL/GenBank/DDBJ databases">
        <title>Draft genome of Bugula neritina, a colonial animal packing powerful symbionts and potential medicines.</title>
        <authorList>
            <person name="Rayko M."/>
        </authorList>
    </citation>
    <scope>NUCLEOTIDE SEQUENCE [LARGE SCALE GENOMIC DNA]</scope>
    <source>
        <strain evidence="4">Kwan_BN1</strain>
    </source>
</reference>
<evidence type="ECO:0000313" key="5">
    <source>
        <dbReference type="Proteomes" id="UP000593567"/>
    </source>
</evidence>
<dbReference type="Gene3D" id="2.10.70.10">
    <property type="entry name" value="Complement Module, domain 1"/>
    <property type="match status" value="1"/>
</dbReference>
<dbReference type="PROSITE" id="PS50923">
    <property type="entry name" value="SUSHI"/>
    <property type="match status" value="1"/>
</dbReference>
<comment type="caution">
    <text evidence="4">The sequence shown here is derived from an EMBL/GenBank/DDBJ whole genome shotgun (WGS) entry which is preliminary data.</text>
</comment>
<organism evidence="4 5">
    <name type="scientific">Bugula neritina</name>
    <name type="common">Brown bryozoan</name>
    <name type="synonym">Sertularia neritina</name>
    <dbReference type="NCBI Taxonomy" id="10212"/>
    <lineage>
        <taxon>Eukaryota</taxon>
        <taxon>Metazoa</taxon>
        <taxon>Spiralia</taxon>
        <taxon>Lophotrochozoa</taxon>
        <taxon>Bryozoa</taxon>
        <taxon>Gymnolaemata</taxon>
        <taxon>Cheilostomatida</taxon>
        <taxon>Flustrina</taxon>
        <taxon>Buguloidea</taxon>
        <taxon>Bugulidae</taxon>
        <taxon>Bugula</taxon>
    </lineage>
</organism>
<keyword evidence="2" id="KW-0768">Sushi</keyword>
<dbReference type="InterPro" id="IPR035976">
    <property type="entry name" value="Sushi/SCR/CCP_sf"/>
</dbReference>
<accession>A0A7J7J916</accession>
<evidence type="ECO:0000259" key="3">
    <source>
        <dbReference type="PROSITE" id="PS50923"/>
    </source>
</evidence>
<dbReference type="EMBL" id="VXIV02002841">
    <property type="protein sequence ID" value="KAF6022525.1"/>
    <property type="molecule type" value="Genomic_DNA"/>
</dbReference>
<gene>
    <name evidence="4" type="ORF">EB796_019160</name>
</gene>
<comment type="caution">
    <text evidence="2">Lacks conserved residue(s) required for the propagation of feature annotation.</text>
</comment>
<sequence length="285" mass="31721">MMTTYRSSYTYECIDGFQQSLKTSNLTTFCNESGHWNMTALPECERIPKGCKEFLINNTNLEDGKEYNIFISIKDGEKVRVNCSKKGETAFTKIQASVGRKYIIENAECKSKESKILPGVRWNRASAYCANMTEVEYPLSEDQISAIVSESLECSQKVTYTCATQVNALTPIIQYNGEEMGHLYGTRGYRGLPTLSKLREIKSDCDCFHHGNNCEGPSGCRCTIIGGPLIDSFDTVTVWLNADSLKYVTGYQFAQHNNRVCANYGGAGNITVGAITCEQKLPQSK</sequence>
<protein>
    <recommendedName>
        <fullName evidence="3">Sushi domain-containing protein</fullName>
    </recommendedName>
</protein>
<evidence type="ECO:0000313" key="4">
    <source>
        <dbReference type="EMBL" id="KAF6022525.1"/>
    </source>
</evidence>
<evidence type="ECO:0000256" key="1">
    <source>
        <dbReference type="ARBA" id="ARBA00023157"/>
    </source>
</evidence>
<feature type="domain" description="Sushi" evidence="3">
    <location>
        <begin position="1"/>
        <end position="46"/>
    </location>
</feature>
<dbReference type="Proteomes" id="UP000593567">
    <property type="component" value="Unassembled WGS sequence"/>
</dbReference>
<dbReference type="SUPFAM" id="SSF57535">
    <property type="entry name" value="Complement control module/SCR domain"/>
    <property type="match status" value="1"/>
</dbReference>
<keyword evidence="1" id="KW-1015">Disulfide bond</keyword>
<dbReference type="InterPro" id="IPR000436">
    <property type="entry name" value="Sushi_SCR_CCP_dom"/>
</dbReference>
<dbReference type="AlphaFoldDB" id="A0A7J7J916"/>
<evidence type="ECO:0000256" key="2">
    <source>
        <dbReference type="PROSITE-ProRule" id="PRU00302"/>
    </source>
</evidence>